<dbReference type="AlphaFoldDB" id="X1PNW5"/>
<comment type="caution">
    <text evidence="1">The sequence shown here is derived from an EMBL/GenBank/DDBJ whole genome shotgun (WGS) entry which is preliminary data.</text>
</comment>
<name>X1PNW5_9ZZZZ</name>
<evidence type="ECO:0008006" key="2">
    <source>
        <dbReference type="Google" id="ProtNLM"/>
    </source>
</evidence>
<proteinExistence type="predicted"/>
<dbReference type="EMBL" id="BARV01035578">
    <property type="protein sequence ID" value="GAI57967.1"/>
    <property type="molecule type" value="Genomic_DNA"/>
</dbReference>
<protein>
    <recommendedName>
        <fullName evidence="2">FlgD Ig-like domain-containing protein</fullName>
    </recommendedName>
</protein>
<reference evidence="1" key="1">
    <citation type="journal article" date="2014" name="Front. Microbiol.">
        <title>High frequency of phylogenetically diverse reductive dehalogenase-homologous genes in deep subseafloor sedimentary metagenomes.</title>
        <authorList>
            <person name="Kawai M."/>
            <person name="Futagami T."/>
            <person name="Toyoda A."/>
            <person name="Takaki Y."/>
            <person name="Nishi S."/>
            <person name="Hori S."/>
            <person name="Arai W."/>
            <person name="Tsubouchi T."/>
            <person name="Morono Y."/>
            <person name="Uchiyama I."/>
            <person name="Ito T."/>
            <person name="Fujiyama A."/>
            <person name="Inagaki F."/>
            <person name="Takami H."/>
        </authorList>
    </citation>
    <scope>NUCLEOTIDE SEQUENCE</scope>
    <source>
        <strain evidence="1">Expedition CK06-06</strain>
    </source>
</reference>
<gene>
    <name evidence="1" type="ORF">S06H3_55485</name>
</gene>
<dbReference type="Gene3D" id="2.60.40.4070">
    <property type="match status" value="1"/>
</dbReference>
<organism evidence="1">
    <name type="scientific">marine sediment metagenome</name>
    <dbReference type="NCBI Taxonomy" id="412755"/>
    <lineage>
        <taxon>unclassified sequences</taxon>
        <taxon>metagenomes</taxon>
        <taxon>ecological metagenomes</taxon>
    </lineage>
</organism>
<evidence type="ECO:0000313" key="1">
    <source>
        <dbReference type="EMBL" id="GAI57967.1"/>
    </source>
</evidence>
<accession>X1PNW5</accession>
<sequence length="64" mass="7267">MWNQSLHSFGSTDKTLVDEQKNTGGYMVEWDARDDQGKQLSSGIYLYCLKAQGYTTVKKCVVSR</sequence>